<dbReference type="Gene3D" id="1.10.10.10">
    <property type="entry name" value="Winged helix-like DNA-binding domain superfamily/Winged helix DNA-binding domain"/>
    <property type="match status" value="1"/>
</dbReference>
<dbReference type="InterPro" id="IPR052362">
    <property type="entry name" value="HTH-GbsR_regulator"/>
</dbReference>
<dbReference type="OrthoDB" id="9800374at2"/>
<protein>
    <recommendedName>
        <fullName evidence="4">HTH-type transcriptional regulator</fullName>
    </recommendedName>
</protein>
<evidence type="ECO:0000256" key="3">
    <source>
        <dbReference type="ARBA" id="ARBA00023163"/>
    </source>
</evidence>
<dbReference type="CDD" id="cd00090">
    <property type="entry name" value="HTH_ARSR"/>
    <property type="match status" value="1"/>
</dbReference>
<evidence type="ECO:0000256" key="1">
    <source>
        <dbReference type="ARBA" id="ARBA00023015"/>
    </source>
</evidence>
<dbReference type="PIRSF" id="PIRSF006707">
    <property type="entry name" value="MJ1563"/>
    <property type="match status" value="1"/>
</dbReference>
<evidence type="ECO:0000313" key="6">
    <source>
        <dbReference type="Proteomes" id="UP000618460"/>
    </source>
</evidence>
<evidence type="ECO:0000256" key="4">
    <source>
        <dbReference type="PIRNR" id="PIRNR006707"/>
    </source>
</evidence>
<comment type="similarity">
    <text evidence="4">Belongs to the GbsR family.</text>
</comment>
<dbReference type="PANTHER" id="PTHR38465:SF1">
    <property type="entry name" value="HTH-TYPE TRANSCRIPTIONAL REGULATOR MJ1563-RELATED"/>
    <property type="match status" value="1"/>
</dbReference>
<reference evidence="5" key="2">
    <citation type="submission" date="2020-09" db="EMBL/GenBank/DDBJ databases">
        <authorList>
            <person name="Sun Q."/>
            <person name="Zhou Y."/>
        </authorList>
    </citation>
    <scope>NUCLEOTIDE SEQUENCE</scope>
    <source>
        <strain evidence="5">CGMCC 1.6333</strain>
    </source>
</reference>
<keyword evidence="3 4" id="KW-0804">Transcription</keyword>
<keyword evidence="1 4" id="KW-0805">Transcription regulation</keyword>
<accession>A0A917TK50</accession>
<dbReference type="SUPFAM" id="SSF46785">
    <property type="entry name" value="Winged helix' DNA-binding domain"/>
    <property type="match status" value="1"/>
</dbReference>
<dbReference type="InterPro" id="IPR026282">
    <property type="entry name" value="MJ1563"/>
</dbReference>
<organism evidence="5 6">
    <name type="scientific">Paraliobacillus quinghaiensis</name>
    <dbReference type="NCBI Taxonomy" id="470815"/>
    <lineage>
        <taxon>Bacteria</taxon>
        <taxon>Bacillati</taxon>
        <taxon>Bacillota</taxon>
        <taxon>Bacilli</taxon>
        <taxon>Bacillales</taxon>
        <taxon>Bacillaceae</taxon>
        <taxon>Paraliobacillus</taxon>
    </lineage>
</organism>
<dbReference type="InterPro" id="IPR036388">
    <property type="entry name" value="WH-like_DNA-bd_sf"/>
</dbReference>
<keyword evidence="2 4" id="KW-0238">DNA-binding</keyword>
<dbReference type="Proteomes" id="UP000618460">
    <property type="component" value="Unassembled WGS sequence"/>
</dbReference>
<dbReference type="PANTHER" id="PTHR38465">
    <property type="entry name" value="HTH-TYPE TRANSCRIPTIONAL REGULATOR MJ1563-RELATED"/>
    <property type="match status" value="1"/>
</dbReference>
<evidence type="ECO:0000313" key="5">
    <source>
        <dbReference type="EMBL" id="GGM25499.1"/>
    </source>
</evidence>
<dbReference type="GO" id="GO:0003677">
    <property type="term" value="F:DNA binding"/>
    <property type="evidence" value="ECO:0007669"/>
    <property type="project" value="UniProtKB-UniRule"/>
</dbReference>
<reference evidence="5" key="1">
    <citation type="journal article" date="2014" name="Int. J. Syst. Evol. Microbiol.">
        <title>Complete genome sequence of Corynebacterium casei LMG S-19264T (=DSM 44701T), isolated from a smear-ripened cheese.</title>
        <authorList>
            <consortium name="US DOE Joint Genome Institute (JGI-PGF)"/>
            <person name="Walter F."/>
            <person name="Albersmeier A."/>
            <person name="Kalinowski J."/>
            <person name="Ruckert C."/>
        </authorList>
    </citation>
    <scope>NUCLEOTIDE SEQUENCE</scope>
    <source>
        <strain evidence="5">CGMCC 1.6333</strain>
    </source>
</reference>
<dbReference type="AlphaFoldDB" id="A0A917TK50"/>
<sequence>MTNPLENMQQLIINEFSKTIEMFDVSPSEARLFSILYIEDSPMTLDDMSETLGKSKTAVSTGIRNLLELNLVERVWKKGVRKDLYTTDSNLYRKFMSTYIHKWIDHTSSQEQSLDDVEKILVEESKSDNLPTNDTLQLEKKLAEIISFNDRIKRTFQAIKPDPRRI</sequence>
<keyword evidence="6" id="KW-1185">Reference proteome</keyword>
<proteinExistence type="inferred from homology"/>
<comment type="caution">
    <text evidence="5">The sequence shown here is derived from an EMBL/GenBank/DDBJ whole genome shotgun (WGS) entry which is preliminary data.</text>
</comment>
<dbReference type="RefSeq" id="WP_117153375.1">
    <property type="nucleotide sequence ID" value="NZ_BMLG01000002.1"/>
</dbReference>
<dbReference type="InterPro" id="IPR011991">
    <property type="entry name" value="ArsR-like_HTH"/>
</dbReference>
<gene>
    <name evidence="5" type="primary">opcR</name>
    <name evidence="5" type="ORF">GCM10011351_08980</name>
</gene>
<name>A0A917TK50_9BACI</name>
<dbReference type="EMBL" id="BMLG01000002">
    <property type="protein sequence ID" value="GGM25499.1"/>
    <property type="molecule type" value="Genomic_DNA"/>
</dbReference>
<evidence type="ECO:0000256" key="2">
    <source>
        <dbReference type="ARBA" id="ARBA00023125"/>
    </source>
</evidence>
<dbReference type="InterPro" id="IPR036390">
    <property type="entry name" value="WH_DNA-bd_sf"/>
</dbReference>